<dbReference type="Gene3D" id="1.10.340.70">
    <property type="match status" value="1"/>
</dbReference>
<dbReference type="Gene3D" id="3.10.20.370">
    <property type="match status" value="1"/>
</dbReference>
<dbReference type="EMBL" id="CAJPWZ010000927">
    <property type="protein sequence ID" value="CAG2203675.1"/>
    <property type="molecule type" value="Genomic_DNA"/>
</dbReference>
<organism evidence="3 4">
    <name type="scientific">Mytilus edulis</name>
    <name type="common">Blue mussel</name>
    <dbReference type="NCBI Taxonomy" id="6550"/>
    <lineage>
        <taxon>Eukaryota</taxon>
        <taxon>Metazoa</taxon>
        <taxon>Spiralia</taxon>
        <taxon>Lophotrochozoa</taxon>
        <taxon>Mollusca</taxon>
        <taxon>Bivalvia</taxon>
        <taxon>Autobranchia</taxon>
        <taxon>Pteriomorphia</taxon>
        <taxon>Mytilida</taxon>
        <taxon>Mytiloidea</taxon>
        <taxon>Mytilidae</taxon>
        <taxon>Mytilinae</taxon>
        <taxon>Mytilus</taxon>
    </lineage>
</organism>
<dbReference type="InterPro" id="IPR041577">
    <property type="entry name" value="RT_RNaseH_2"/>
</dbReference>
<accession>A0A8S3RA74</accession>
<evidence type="ECO:0000256" key="1">
    <source>
        <dbReference type="ARBA" id="ARBA00023268"/>
    </source>
</evidence>
<dbReference type="OrthoDB" id="9628837at2759"/>
<dbReference type="GO" id="GO:0003676">
    <property type="term" value="F:nucleic acid binding"/>
    <property type="evidence" value="ECO:0007669"/>
    <property type="project" value="InterPro"/>
</dbReference>
<dbReference type="GO" id="GO:0003824">
    <property type="term" value="F:catalytic activity"/>
    <property type="evidence" value="ECO:0007669"/>
    <property type="project" value="UniProtKB-KW"/>
</dbReference>
<dbReference type="Gene3D" id="3.30.70.270">
    <property type="match status" value="2"/>
</dbReference>
<dbReference type="SUPFAM" id="SSF53098">
    <property type="entry name" value="Ribonuclease H-like"/>
    <property type="match status" value="1"/>
</dbReference>
<dbReference type="FunFam" id="3.10.20.370:FF:000001">
    <property type="entry name" value="Retrovirus-related Pol polyprotein from transposon 17.6-like protein"/>
    <property type="match status" value="1"/>
</dbReference>
<reference evidence="3" key="1">
    <citation type="submission" date="2021-03" db="EMBL/GenBank/DDBJ databases">
        <authorList>
            <person name="Bekaert M."/>
        </authorList>
    </citation>
    <scope>NUCLEOTIDE SEQUENCE</scope>
</reference>
<dbReference type="InterPro" id="IPR050951">
    <property type="entry name" value="Retrovirus_Pol_polyprotein"/>
</dbReference>
<dbReference type="PROSITE" id="PS50994">
    <property type="entry name" value="INTEGRASE"/>
    <property type="match status" value="1"/>
</dbReference>
<dbReference type="InterPro" id="IPR012337">
    <property type="entry name" value="RNaseH-like_sf"/>
</dbReference>
<dbReference type="Pfam" id="PF17919">
    <property type="entry name" value="RT_RNaseH_2"/>
    <property type="match status" value="1"/>
</dbReference>
<evidence type="ECO:0000313" key="4">
    <source>
        <dbReference type="Proteomes" id="UP000683360"/>
    </source>
</evidence>
<dbReference type="InterPro" id="IPR001584">
    <property type="entry name" value="Integrase_cat-core"/>
</dbReference>
<dbReference type="CDD" id="cd09274">
    <property type="entry name" value="RNase_HI_RT_Ty3"/>
    <property type="match status" value="1"/>
</dbReference>
<dbReference type="PANTHER" id="PTHR37984">
    <property type="entry name" value="PROTEIN CBG26694"/>
    <property type="match status" value="1"/>
</dbReference>
<feature type="domain" description="Integrase catalytic" evidence="2">
    <location>
        <begin position="309"/>
        <end position="432"/>
    </location>
</feature>
<dbReference type="Pfam" id="PF17921">
    <property type="entry name" value="Integrase_H2C2"/>
    <property type="match status" value="1"/>
</dbReference>
<gene>
    <name evidence="3" type="ORF">MEDL_18193</name>
</gene>
<keyword evidence="1" id="KW-0511">Multifunctional enzyme</keyword>
<dbReference type="PANTHER" id="PTHR37984:SF5">
    <property type="entry name" value="PROTEIN NYNRIN-LIKE"/>
    <property type="match status" value="1"/>
</dbReference>
<dbReference type="AlphaFoldDB" id="A0A8S3RA74"/>
<evidence type="ECO:0000313" key="3">
    <source>
        <dbReference type="EMBL" id="CAG2203675.1"/>
    </source>
</evidence>
<comment type="caution">
    <text evidence="3">The sequence shown here is derived from an EMBL/GenBank/DDBJ whole genome shotgun (WGS) entry which is preliminary data.</text>
</comment>
<dbReference type="InterPro" id="IPR041588">
    <property type="entry name" value="Integrase_H2C2"/>
</dbReference>
<dbReference type="Pfam" id="PF00665">
    <property type="entry name" value="rve"/>
    <property type="match status" value="1"/>
</dbReference>
<dbReference type="Proteomes" id="UP000683360">
    <property type="component" value="Unassembled WGS sequence"/>
</dbReference>
<dbReference type="InterPro" id="IPR036397">
    <property type="entry name" value="RNaseH_sf"/>
</dbReference>
<proteinExistence type="predicted"/>
<dbReference type="FunFam" id="3.30.70.270:FF:000020">
    <property type="entry name" value="Transposon Tf2-6 polyprotein-like Protein"/>
    <property type="match status" value="1"/>
</dbReference>
<dbReference type="GO" id="GO:0015074">
    <property type="term" value="P:DNA integration"/>
    <property type="evidence" value="ECO:0007669"/>
    <property type="project" value="InterPro"/>
</dbReference>
<dbReference type="SUPFAM" id="SSF56672">
    <property type="entry name" value="DNA/RNA polymerases"/>
    <property type="match status" value="1"/>
</dbReference>
<dbReference type="InterPro" id="IPR043128">
    <property type="entry name" value="Rev_trsase/Diguanyl_cyclase"/>
</dbReference>
<sequence>MGKTFEEHIKNLEEVMQRLRDANLKLNPKKCELFRKEVTFLGHVVSEEGVATNPEKIKTVQTWPVPKTIKQVRSFLGLCSYYRRFICKFAEIARPLQQLTEANQKFNWSDDCQSAFEELKTKLISTPILSYPRDQGLFILDADASNDSMGAVLSQVQDGYEKVICYYSKAFHKAERKYCVTRRELLAVVSSVKQFHHYLYGHHFLVRSDHGALRWLLNFKNPEGQVARWIEILSEKWESNKTPGFKWLIVLPKELTDFVLEQLHNSVTGFKKTLSKVRERYTWYNQRKDVEQWCKCCNICAPRKPLSKKPKAPLQQYNVGALFERIGIDILGPLPKSTRGNKFLLVIGDYFTKWMEAITIQDMEATTIANKLIERIVTIFGVPMEIHSDRGSNFESNVFAEMCKILGINKTRSTPLRPQMNLYKCGFFHNFKYNTVFMLGRHMLDQHSGFGFQCQECHKVFMRRDYQHRGCKNGEAGGKKLKLVNQQTHSFGEKEENKYKQFKREMKQMIVEVKERKPTPNGNLDFNKCNKRRNEIENYTIPKKTRQEETNKENISLPSIRNVISPISSLKSNENQERRIILAPKQLSVTPDPASYPPVLIPSPPPPPKSVSTSIYNETTITNENVIINDNFSEETADNHLNSCVISICPRQEEYNLQFTETEEYIIPDIPNEMLQPSYSPTPTHILLLRGLNEAQKKRIT</sequence>
<dbReference type="Gene3D" id="3.30.420.10">
    <property type="entry name" value="Ribonuclease H-like superfamily/Ribonuclease H"/>
    <property type="match status" value="1"/>
</dbReference>
<evidence type="ECO:0000259" key="2">
    <source>
        <dbReference type="PROSITE" id="PS50994"/>
    </source>
</evidence>
<keyword evidence="4" id="KW-1185">Reference proteome</keyword>
<dbReference type="InterPro" id="IPR043502">
    <property type="entry name" value="DNA/RNA_pol_sf"/>
</dbReference>
<name>A0A8S3RA74_MYTED</name>
<protein>
    <submittedName>
        <fullName evidence="3">Retrovirus-related Pol polyprotein from transposon 17.6,Retrovirus-related Pol polyprotein from transposon 297</fullName>
    </submittedName>
</protein>